<evidence type="ECO:0000259" key="2">
    <source>
        <dbReference type="Pfam" id="PF07075"/>
    </source>
</evidence>
<dbReference type="GeneID" id="73804447"/>
<dbReference type="RefSeq" id="WP_004329912.1">
    <property type="nucleotide sequence ID" value="NZ_BAAFKT010000002.1"/>
</dbReference>
<organism evidence="3 4">
    <name type="scientific">Alistipes putredinis</name>
    <dbReference type="NCBI Taxonomy" id="28117"/>
    <lineage>
        <taxon>Bacteria</taxon>
        <taxon>Pseudomonadati</taxon>
        <taxon>Bacteroidota</taxon>
        <taxon>Bacteroidia</taxon>
        <taxon>Bacteroidales</taxon>
        <taxon>Rikenellaceae</taxon>
        <taxon>Alistipes</taxon>
    </lineage>
</organism>
<dbReference type="PANTHER" id="PTHR42915:SF1">
    <property type="entry name" value="PEPTIDOGLYCAN BETA-N-ACETYLMURAMIDASE NAMZ"/>
    <property type="match status" value="1"/>
</dbReference>
<reference evidence="3 4" key="1">
    <citation type="journal article" date="2016" name="Nat. Biotechnol.">
        <title>Measurement of bacterial replication rates in microbial communities.</title>
        <authorList>
            <person name="Brown C.T."/>
            <person name="Olm M.R."/>
            <person name="Thomas B.C."/>
            <person name="Banfield J.F."/>
        </authorList>
    </citation>
    <scope>NUCLEOTIDE SEQUENCE [LARGE SCALE GENOMIC DNA]</scope>
    <source>
        <strain evidence="3">CAG:67_53_122</strain>
    </source>
</reference>
<evidence type="ECO:0000256" key="1">
    <source>
        <dbReference type="SAM" id="MobiDB-lite"/>
    </source>
</evidence>
<dbReference type="Pfam" id="PF07075">
    <property type="entry name" value="NamZ_N"/>
    <property type="match status" value="1"/>
</dbReference>
<sequence>MTDIFRFIRFFVSVASGQAADVVAARNLLSDAISPVPTESVRVGTTDTAMYYPRLAGKRVALLANHTSRIGERHLVDILHARGFDVTAIFAPEHGFRGTADSGEHMGGSVDAATGIPIRSLCDGNTRRPSDEAMHSFEVA</sequence>
<dbReference type="STRING" id="28117.BHV66_02750"/>
<dbReference type="InterPro" id="IPR008302">
    <property type="entry name" value="NamZ"/>
</dbReference>
<dbReference type="AlphaFoldDB" id="A0A1Q6FAK0"/>
<feature type="compositionally biased region" description="Basic and acidic residues" evidence="1">
    <location>
        <begin position="125"/>
        <end position="140"/>
    </location>
</feature>
<feature type="domain" description="Peptidoglycan beta-N-acetylmuramidase NamZ N-terminal" evidence="2">
    <location>
        <begin position="60"/>
        <end position="139"/>
    </location>
</feature>
<evidence type="ECO:0000313" key="4">
    <source>
        <dbReference type="Proteomes" id="UP000187417"/>
    </source>
</evidence>
<proteinExistence type="predicted"/>
<comment type="caution">
    <text evidence="3">The sequence shown here is derived from an EMBL/GenBank/DDBJ whole genome shotgun (WGS) entry which is preliminary data.</text>
</comment>
<feature type="region of interest" description="Disordered" evidence="1">
    <location>
        <begin position="121"/>
        <end position="140"/>
    </location>
</feature>
<accession>A0A1Q6FAK0</accession>
<dbReference type="PANTHER" id="PTHR42915">
    <property type="entry name" value="HYPOTHETICAL 460 KDA PROTEIN IN FEUA-SIGW INTERGENIC REGION [PRECURSOR]"/>
    <property type="match status" value="1"/>
</dbReference>
<dbReference type="GO" id="GO:0033922">
    <property type="term" value="F:peptidoglycan beta-N-acetylmuramidase activity"/>
    <property type="evidence" value="ECO:0007669"/>
    <property type="project" value="InterPro"/>
</dbReference>
<gene>
    <name evidence="3" type="ORF">BHV66_02750</name>
</gene>
<dbReference type="Gene3D" id="3.40.50.12170">
    <property type="entry name" value="Uncharacterised protein PF07075, DUF1343"/>
    <property type="match status" value="1"/>
</dbReference>
<dbReference type="EMBL" id="MNQH01000003">
    <property type="protein sequence ID" value="OKY95890.1"/>
    <property type="molecule type" value="Genomic_DNA"/>
</dbReference>
<dbReference type="InterPro" id="IPR048502">
    <property type="entry name" value="NamZ_N"/>
</dbReference>
<evidence type="ECO:0000313" key="3">
    <source>
        <dbReference type="EMBL" id="OKY95890.1"/>
    </source>
</evidence>
<protein>
    <recommendedName>
        <fullName evidence="2">Peptidoglycan beta-N-acetylmuramidase NamZ N-terminal domain-containing protein</fullName>
    </recommendedName>
</protein>
<dbReference type="Proteomes" id="UP000187417">
    <property type="component" value="Unassembled WGS sequence"/>
</dbReference>
<name>A0A1Q6FAK0_9BACT</name>